<feature type="region of interest" description="Disordered" evidence="1">
    <location>
        <begin position="1"/>
        <end position="23"/>
    </location>
</feature>
<comment type="caution">
    <text evidence="2">The sequence shown here is derived from an EMBL/GenBank/DDBJ whole genome shotgun (WGS) entry which is preliminary data.</text>
</comment>
<sequence>MKEENREPGFLTDDSDDQDRGSGAYALAGYDYQVDVSIWLALDLMLGSGMTQMIELEPGTEEDLKRTDR</sequence>
<dbReference type="Proteomes" id="UP000294200">
    <property type="component" value="Unassembled WGS sequence"/>
</dbReference>
<keyword evidence="3" id="KW-1185">Reference proteome</keyword>
<gene>
    <name evidence="2" type="ORF">BZM27_53015</name>
</gene>
<reference evidence="2 3" key="1">
    <citation type="submission" date="2017-02" db="EMBL/GenBank/DDBJ databases">
        <title>Paraburkholderia sophoroidis sp. nov. and Paraburkholderia steynii sp. nov. rhizobial symbionts of the fynbos legume Hypocalyptus sophoroides.</title>
        <authorList>
            <person name="Steenkamp E.T."/>
            <person name="Beukes C.W."/>
            <person name="Van Zyl E."/>
            <person name="Avontuur J."/>
            <person name="Chan W.Y."/>
            <person name="Hassen A."/>
            <person name="Palmer M."/>
            <person name="Mthombeni L."/>
            <person name="Phalane F."/>
            <person name="Sereme K."/>
            <person name="Venter S.N."/>
        </authorList>
    </citation>
    <scope>NUCLEOTIDE SEQUENCE [LARGE SCALE GENOMIC DNA]</scope>
    <source>
        <strain evidence="2 3">HC1.1ba</strain>
    </source>
</reference>
<dbReference type="AlphaFoldDB" id="A0A4R0XAB7"/>
<accession>A0A4R0XAB7</accession>
<organism evidence="2 3">
    <name type="scientific">Paraburkholderia steynii</name>
    <dbReference type="NCBI Taxonomy" id="1245441"/>
    <lineage>
        <taxon>Bacteria</taxon>
        <taxon>Pseudomonadati</taxon>
        <taxon>Pseudomonadota</taxon>
        <taxon>Betaproteobacteria</taxon>
        <taxon>Burkholderiales</taxon>
        <taxon>Burkholderiaceae</taxon>
        <taxon>Paraburkholderia</taxon>
    </lineage>
</organism>
<protein>
    <submittedName>
        <fullName evidence="2">Uncharacterized protein</fullName>
    </submittedName>
</protein>
<evidence type="ECO:0000313" key="2">
    <source>
        <dbReference type="EMBL" id="TCG02821.1"/>
    </source>
</evidence>
<dbReference type="EMBL" id="MWML01000714">
    <property type="protein sequence ID" value="TCG02821.1"/>
    <property type="molecule type" value="Genomic_DNA"/>
</dbReference>
<name>A0A4R0XAB7_9BURK</name>
<evidence type="ECO:0000256" key="1">
    <source>
        <dbReference type="SAM" id="MobiDB-lite"/>
    </source>
</evidence>
<evidence type="ECO:0000313" key="3">
    <source>
        <dbReference type="Proteomes" id="UP000294200"/>
    </source>
</evidence>
<proteinExistence type="predicted"/>